<dbReference type="STRING" id="675864.SAMN04489747_3078"/>
<dbReference type="Proteomes" id="UP000198546">
    <property type="component" value="Chromosome i"/>
</dbReference>
<proteinExistence type="predicted"/>
<dbReference type="OrthoDB" id="4774258at2"/>
<feature type="transmembrane region" description="Helical" evidence="1">
    <location>
        <begin position="73"/>
        <end position="93"/>
    </location>
</feature>
<feature type="transmembrane region" description="Helical" evidence="1">
    <location>
        <begin position="31"/>
        <end position="48"/>
    </location>
</feature>
<evidence type="ECO:0000313" key="3">
    <source>
        <dbReference type="Proteomes" id="UP000198546"/>
    </source>
</evidence>
<keyword evidence="1" id="KW-0472">Membrane</keyword>
<feature type="transmembrane region" description="Helical" evidence="1">
    <location>
        <begin position="105"/>
        <end position="130"/>
    </location>
</feature>
<evidence type="ECO:0000256" key="1">
    <source>
        <dbReference type="SAM" id="Phobius"/>
    </source>
</evidence>
<dbReference type="AlphaFoldDB" id="A0A1G7BX15"/>
<keyword evidence="1 2" id="KW-0812">Transmembrane</keyword>
<dbReference type="Pfam" id="PF09656">
    <property type="entry name" value="PGPGW"/>
    <property type="match status" value="1"/>
</dbReference>
<dbReference type="RefSeq" id="WP_090594764.1">
    <property type="nucleotide sequence ID" value="NZ_LT629688.1"/>
</dbReference>
<feature type="transmembrane region" description="Helical" evidence="1">
    <location>
        <begin position="7"/>
        <end position="25"/>
    </location>
</feature>
<sequence length="150" mass="16197">MSRYRRWAVLAVGWVVLVLGLAALVLPGPGLVLVALGLAILGRHLPWAQRHLQPVQARAHAGAVALVRSPRRFVAPALLSALLVGLGVVWLVGPGVPTWWPLHPRWWLVGGPVTGISLVVSGSVSATVLLRTWSRRAELRLEHSPVPQRS</sequence>
<keyword evidence="3" id="KW-1185">Reference proteome</keyword>
<reference evidence="2 3" key="1">
    <citation type="submission" date="2016-10" db="EMBL/GenBank/DDBJ databases">
        <authorList>
            <person name="de Groot N.N."/>
        </authorList>
    </citation>
    <scope>NUCLEOTIDE SEQUENCE [LARGE SCALE GENOMIC DNA]</scope>
    <source>
        <strain evidence="2 3">MON 2.2</strain>
    </source>
</reference>
<dbReference type="EMBL" id="LT629688">
    <property type="protein sequence ID" value="SDE30936.1"/>
    <property type="molecule type" value="Genomic_DNA"/>
</dbReference>
<keyword evidence="1" id="KW-1133">Transmembrane helix</keyword>
<protein>
    <submittedName>
        <fullName evidence="2">Putative transmembrane protein (PGPGW)</fullName>
    </submittedName>
</protein>
<accession>A0A1G7BX15</accession>
<organism evidence="2 3">
    <name type="scientific">Auraticoccus monumenti</name>
    <dbReference type="NCBI Taxonomy" id="675864"/>
    <lineage>
        <taxon>Bacteria</taxon>
        <taxon>Bacillati</taxon>
        <taxon>Actinomycetota</taxon>
        <taxon>Actinomycetes</taxon>
        <taxon>Propionibacteriales</taxon>
        <taxon>Propionibacteriaceae</taxon>
        <taxon>Auraticoccus</taxon>
    </lineage>
</organism>
<name>A0A1G7BX15_9ACTN</name>
<dbReference type="InterPro" id="IPR019099">
    <property type="entry name" value="Uncharacterised_PGPGW_TM"/>
</dbReference>
<gene>
    <name evidence="2" type="ORF">SAMN04489747_3078</name>
</gene>
<evidence type="ECO:0000313" key="2">
    <source>
        <dbReference type="EMBL" id="SDE30936.1"/>
    </source>
</evidence>